<dbReference type="Xenbase" id="XB-GENE-29079207">
    <property type="gene designation" value="LOC100488459"/>
</dbReference>
<feature type="transmembrane region" description="Helical" evidence="5">
    <location>
        <begin position="96"/>
        <end position="116"/>
    </location>
</feature>
<evidence type="ECO:0000313" key="8">
    <source>
        <dbReference type="RefSeq" id="XP_002934187.2"/>
    </source>
</evidence>
<evidence type="ECO:0000256" key="4">
    <source>
        <dbReference type="SAM" id="MobiDB-lite"/>
    </source>
</evidence>
<evidence type="ECO:0000256" key="5">
    <source>
        <dbReference type="SAM" id="Phobius"/>
    </source>
</evidence>
<dbReference type="KEGG" id="xtr:100488459"/>
<evidence type="ECO:0000256" key="3">
    <source>
        <dbReference type="ARBA" id="ARBA00022833"/>
    </source>
</evidence>
<accession>A0A8J0QPE6</accession>
<gene>
    <name evidence="8 9" type="primary">LOC100488459</name>
</gene>
<sequence length="214" mass="23945">MDLHPASLMTYTTSTFIPLTDLNECFICREEEQNGQDELHHFCDCKDLVAHQSCLLKWIQKGTGNEDRQRCKACTAKYHLQEGPVWKIMLCHWKNLLLSVVLIGLMVLVAFTVHQLKTLKNPPPAELFKAAAVCFGVIAETLLIKCLVWYCQCQYSKAKISSYSIKARAITQSGSVSIQVPLDQEPSADNVNKNEAQPHKASTPKGSLDLKLAL</sequence>
<feature type="region of interest" description="Disordered" evidence="4">
    <location>
        <begin position="188"/>
        <end position="214"/>
    </location>
</feature>
<proteinExistence type="predicted"/>
<keyword evidence="7" id="KW-1185">Reference proteome</keyword>
<keyword evidence="3" id="KW-0862">Zinc</keyword>
<name>A0A8J0QPE6_XENTR</name>
<reference evidence="8" key="1">
    <citation type="submission" date="2025-08" db="UniProtKB">
        <authorList>
            <consortium name="RefSeq"/>
        </authorList>
    </citation>
    <scope>IDENTIFICATION</scope>
    <source>
        <strain evidence="8">Nigerian</strain>
        <tissue evidence="8">Liver and blood</tissue>
    </source>
</reference>
<dbReference type="InterPro" id="IPR011016">
    <property type="entry name" value="Znf_RING-CH"/>
</dbReference>
<dbReference type="SUPFAM" id="SSF57850">
    <property type="entry name" value="RING/U-box"/>
    <property type="match status" value="1"/>
</dbReference>
<dbReference type="OrthoDB" id="5817083at2759"/>
<evidence type="ECO:0000256" key="2">
    <source>
        <dbReference type="ARBA" id="ARBA00022771"/>
    </source>
</evidence>
<dbReference type="InterPro" id="IPR013083">
    <property type="entry name" value="Znf_RING/FYVE/PHD"/>
</dbReference>
<protein>
    <submittedName>
        <fullName evidence="8">Uncharacterized protein LOC100488459</fullName>
    </submittedName>
</protein>
<feature type="transmembrane region" description="Helical" evidence="5">
    <location>
        <begin position="128"/>
        <end position="151"/>
    </location>
</feature>
<dbReference type="Gene3D" id="3.30.40.10">
    <property type="entry name" value="Zinc/RING finger domain, C3HC4 (zinc finger)"/>
    <property type="match status" value="1"/>
</dbReference>
<keyword evidence="1" id="KW-0479">Metal-binding</keyword>
<dbReference type="AlphaFoldDB" id="A0A8J0QPE6"/>
<dbReference type="AGR" id="Xenbase:XB-GENE-29079207"/>
<dbReference type="Proteomes" id="UP000008143">
    <property type="component" value="Chromosome 4"/>
</dbReference>
<keyword evidence="2" id="KW-0863">Zinc-finger</keyword>
<dbReference type="GO" id="GO:0008270">
    <property type="term" value="F:zinc ion binding"/>
    <property type="evidence" value="ECO:0007669"/>
    <property type="project" value="UniProtKB-KW"/>
</dbReference>
<dbReference type="SMART" id="SM00744">
    <property type="entry name" value="RINGv"/>
    <property type="match status" value="1"/>
</dbReference>
<evidence type="ECO:0000313" key="7">
    <source>
        <dbReference type="Proteomes" id="UP000008143"/>
    </source>
</evidence>
<evidence type="ECO:0000313" key="9">
    <source>
        <dbReference type="Xenbase" id="XB-GENE-29079207"/>
    </source>
</evidence>
<keyword evidence="5" id="KW-0812">Transmembrane</keyword>
<feature type="domain" description="RING-CH-type" evidence="6">
    <location>
        <begin position="17"/>
        <end position="81"/>
    </location>
</feature>
<organism evidence="7 8">
    <name type="scientific">Xenopus tropicalis</name>
    <name type="common">Western clawed frog</name>
    <name type="synonym">Silurana tropicalis</name>
    <dbReference type="NCBI Taxonomy" id="8364"/>
    <lineage>
        <taxon>Eukaryota</taxon>
        <taxon>Metazoa</taxon>
        <taxon>Chordata</taxon>
        <taxon>Craniata</taxon>
        <taxon>Vertebrata</taxon>
        <taxon>Euteleostomi</taxon>
        <taxon>Amphibia</taxon>
        <taxon>Batrachia</taxon>
        <taxon>Anura</taxon>
        <taxon>Pipoidea</taxon>
        <taxon>Pipidae</taxon>
        <taxon>Xenopodinae</taxon>
        <taxon>Xenopus</taxon>
        <taxon>Silurana</taxon>
    </lineage>
</organism>
<keyword evidence="5" id="KW-1133">Transmembrane helix</keyword>
<dbReference type="OMA" id="FICRELE"/>
<dbReference type="PANTHER" id="PTHR20893:SF2">
    <property type="entry name" value="LD08641P"/>
    <property type="match status" value="1"/>
</dbReference>
<dbReference type="PANTHER" id="PTHR20893">
    <property type="entry name" value="LD08641P"/>
    <property type="match status" value="1"/>
</dbReference>
<evidence type="ECO:0000259" key="6">
    <source>
        <dbReference type="PROSITE" id="PS51292"/>
    </source>
</evidence>
<dbReference type="GeneID" id="100488459"/>
<dbReference type="RefSeq" id="XP_002934187.2">
    <property type="nucleotide sequence ID" value="XM_002934141.5"/>
</dbReference>
<evidence type="ECO:0000256" key="1">
    <source>
        <dbReference type="ARBA" id="ARBA00022723"/>
    </source>
</evidence>
<keyword evidence="5" id="KW-0472">Membrane</keyword>
<dbReference type="Pfam" id="PF12906">
    <property type="entry name" value="RINGv"/>
    <property type="match status" value="1"/>
</dbReference>
<dbReference type="PROSITE" id="PS51292">
    <property type="entry name" value="ZF_RING_CH"/>
    <property type="match status" value="1"/>
</dbReference>